<accession>A0A4S8J3H8</accession>
<dbReference type="STRING" id="52838.A0A4S8J3H8"/>
<feature type="compositionally biased region" description="Basic residues" evidence="1">
    <location>
        <begin position="274"/>
        <end position="285"/>
    </location>
</feature>
<protein>
    <submittedName>
        <fullName evidence="4">Uncharacterized protein</fullName>
    </submittedName>
</protein>
<evidence type="ECO:0000313" key="4">
    <source>
        <dbReference type="EMBL" id="THU55364.1"/>
    </source>
</evidence>
<evidence type="ECO:0000256" key="1">
    <source>
        <dbReference type="SAM" id="MobiDB-lite"/>
    </source>
</evidence>
<feature type="domain" description="Sacsin/Nov" evidence="3">
    <location>
        <begin position="1032"/>
        <end position="1213"/>
    </location>
</feature>
<evidence type="ECO:0000259" key="3">
    <source>
        <dbReference type="Pfam" id="PF25794"/>
    </source>
</evidence>
<feature type="region of interest" description="Disordered" evidence="1">
    <location>
        <begin position="260"/>
        <end position="288"/>
    </location>
</feature>
<name>A0A4S8J3H8_MUSBA</name>
<dbReference type="GO" id="GO:0005634">
    <property type="term" value="C:nucleus"/>
    <property type="evidence" value="ECO:0007669"/>
    <property type="project" value="TreeGrafter"/>
</dbReference>
<dbReference type="EMBL" id="PYDT01000007">
    <property type="protein sequence ID" value="THU55364.1"/>
    <property type="molecule type" value="Genomic_DNA"/>
</dbReference>
<dbReference type="Pfam" id="PF25794">
    <property type="entry name" value="SACS"/>
    <property type="match status" value="1"/>
</dbReference>
<dbReference type="PANTHER" id="PTHR32387:SF0">
    <property type="entry name" value="PROTEIN NO VEIN"/>
    <property type="match status" value="1"/>
</dbReference>
<dbReference type="Pfam" id="PF13020">
    <property type="entry name" value="NOV_C"/>
    <property type="match status" value="1"/>
</dbReference>
<dbReference type="NCBIfam" id="NF047352">
    <property type="entry name" value="P_loop_sacsin"/>
    <property type="match status" value="1"/>
</dbReference>
<sequence>MYQPTPCNRSGGRGGGGVGGFRYPSLPPQNLNFGFPGNLQGHVNPPNLPPNPFQNPNFLQPRFLPFLQNPFFPQPNPSPNPQALLDRVNAAATKAHRDLVAAGQSVSSWKVSQAALLALKIDSWSALGFQIQDVPSLHSLIVTEGKISAFIHCFLGARRITSLYDLEVAVCKNEGVERFEELGLGPLLRHPLVEHYFSLASDVTDIFKITTEEIIDSLKTFMEKHKKTIMVEEFLDFLAENKLVSSKEQLCVRIQSLGPETTKKSTPDSDKSTKSRGKKSCNKKRKFEEKKGNSSCKLLKKDSIKSKGLERLHESTLASVEIEKFITTWKEACREHSITEVLDMMVDFYAATVTQKRRLKRILLSHPGVVLLNIAITSIKRGMVDSLYDSLQAFGVAELSTTKSGFSAEMIDIGGPVNKETAMINANESTNGLSKSVTVDDIIKKISDYLELENSVDRESALHTGRILWLLKQLYNCESWLVTHFSVDEFSSFGYGNFLEFLEIYASLLPCELYQILNEVPFDPSLVYFSMREQQLRAMLCQADYNWIKDCSMSKNDAFVLLKRQFPTTSFHIVGDKSDKCFVNLIKCQEDNHGPGCVLFSAALLGKQRSVLEHDEKMIHQQAYASGTSAFDNAIECLLAAPMLSDLLSWSHWDLVYAPSSGPLIDWLLNDFHTKELSCIATRDGKLIRIDSSATVDEFLEALIQLSSFQVALKLLSLLSLYRGTSHAPLSLLKCYAQRAMDVIIRNFIDSSEAARENSIDSRYLQDLQTFREDFNILPCSGDFQVTSQFTQESVLGKSISKMNKAFAVIARIILECLGLLPSEFWNFAADILVSGLRFFTKQAPLVILNECNQPYQRLMLHDIGFSLGVTEWAQDYHDFSSTTVMNSRTSKPTYCLCSESGVDGDHTPELFVNPSFSNDNFHISIRNDVPFPSKNNESFSGGKQKESVDLHPGCQKECDDDFNMKILTGVTIDNSRMPDYKKMQDATTIIEAIRREEFGLDRNLNDKESCLLKKQHARLGRALHCLSQELYSQDSHLLLELVQNADDNVYSHSVEPTLVFILQETGIVVLNNEVGFSADNIRALCDIGNSTKKGSSAGYIGHKGIGFKSVFRITDAPEIHSNGFHVKFDISEGQIGFVLPTVISPCNMDMLKQLLSGEDIQADFTSWSTCIILPFRSKLVRGTTMSSIISMFSDLHPSLLLFLHRLRCIRFKNMLNNTSIVLRRETMDDGIVKVSHGNESMSWLVVSKKLQASVIRQGAQTTEIAMAFTLQESEGGEYRPLLSQQPAFAFLPLRNYGLKFILQGDFILPSSREEVDGDSAWNQWLLSEFPALFFSAEQSFCSLPCYRENPGKAVTAFMSFVPLAGEVHGFFSHLPHMIISKLRMSNCLLLDGPSLVWVLPCRTLRGWDEQFRLLLSDRLLQKHLGLGYLNKDVILSDTLAKALGVQNYGPKVLIDLISSLSRSRDGIKSLGLNWLSSWFIILYSALSSQSSVQFSANLRMESDLVKTLRKIPLIPLSDGSYASMSDGPIWLPCDICGAGTEGKQYQNDFPRLYDKLRIVNPLLFSAPDITTNYMEEKKVDNLIQMLYKIGVQQLSSHEVIKSYILSALDKETKQDEDNSWKIEYLSFIMGHLQLPCASCESEKEDIIAELRKRSIVLTNAGYRCPDNEPIHFSKEYGNPVDISKLSTLDFQWLEVDLAYLKHPSTRSLSSVPTIWRDFFRELGVTDFVQISCVKKHEADVLLSVGPICDKDLMIETSFINDWESSELNYLLSILSAEKCRDKCIYLLEVLDKMWDNYYSGKTKSFVISKSSGYKKPIESSFMKSIRNIGWIASSMDLELHQSKDLFFDCEEIRSVLGNMAPFAVPQITSKLLLNEIGFKTQLSHDDALTMLNYWRASKAPFLASVNQMSKFYTFIWDGVATSRLNINKEFISSCFIFVPFLNTSTSKNATYGTFLSPKDVFWHDPTGCVDKVKEVLQCIQKRKSDFLPCEMLSSVYPGLREFFVQVCHVHEVPPFGSYLQILLQLSSVTLPSQAAHAVFRVFLRWSDDVKSGLVKSKDILDLRNDLHNLESRVLPTMQDKWVSLHSSFGLVCWADDEDLKLQFKHSNGIDFLQFGELNNEEKEMLSGKIAELFKKLGLPALSEVVFREAIFYGTRDNNEKMSLINWVLPYAQRYIYKLYPDKYSNLKQFGLEKLIQLQVVVVEKLFYKHSLRGCGNTSKKRFECCCLLQGSVLYATHTADSHSIFLELSRFFFDGSAELHFANFLHMVTTMAESGSSIDQTEFFIVNSQKVPRLPDEEPVWSLSSVVEELDSITQPILAPCSNAEQNASMPQRKPGICPSWPPTDWKTAPDFSHARRYALWSRPGMESYSGSEAQLRNPTGVTTQIEVLPDPIEIDEDWVVEEGLASKSSSVLQDDSGILKEETQLVDSFDALDSQVNSVSETKNEKIDPSVRPGPDLSLKILSSSLERANICLQTLDDQQTRRTGRLGEIIAYNYLNRKMGPNMVKWVNEQTESGLPYDLIIGQESREYVEVKTTRYASKNWFEVSVREWQFASEMGNSFTIAHVALSGEKKASITLLKNPLKLCQQNALRLAIFMSTKIRDSVVTS</sequence>
<dbReference type="GO" id="GO:0048364">
    <property type="term" value="P:root development"/>
    <property type="evidence" value="ECO:0007669"/>
    <property type="project" value="TreeGrafter"/>
</dbReference>
<proteinExistence type="predicted"/>
<feature type="domain" description="Protein NO VEIN C-terminal" evidence="2">
    <location>
        <begin position="2490"/>
        <end position="2574"/>
    </location>
</feature>
<dbReference type="InterPro" id="IPR052957">
    <property type="entry name" value="Auxin_embryo_med"/>
</dbReference>
<dbReference type="SUPFAM" id="SSF55874">
    <property type="entry name" value="ATPase domain of HSP90 chaperone/DNA topoisomerase II/histidine kinase"/>
    <property type="match status" value="1"/>
</dbReference>
<feature type="compositionally biased region" description="Basic and acidic residues" evidence="1">
    <location>
        <begin position="261"/>
        <end position="273"/>
    </location>
</feature>
<evidence type="ECO:0000313" key="5">
    <source>
        <dbReference type="Proteomes" id="UP000317650"/>
    </source>
</evidence>
<dbReference type="GO" id="GO:0010305">
    <property type="term" value="P:leaf vascular tissue pattern formation"/>
    <property type="evidence" value="ECO:0007669"/>
    <property type="project" value="TreeGrafter"/>
</dbReference>
<dbReference type="PANTHER" id="PTHR32387">
    <property type="entry name" value="WU:FJ29H11"/>
    <property type="match status" value="1"/>
</dbReference>
<reference evidence="4 5" key="1">
    <citation type="journal article" date="2019" name="Nat. Plants">
        <title>Genome sequencing of Musa balbisiana reveals subgenome evolution and function divergence in polyploid bananas.</title>
        <authorList>
            <person name="Yao X."/>
        </authorList>
    </citation>
    <scope>NUCLEOTIDE SEQUENCE [LARGE SCALE GENOMIC DNA]</scope>
    <source>
        <strain evidence="5">cv. DH-PKW</strain>
        <tissue evidence="4">Leaves</tissue>
    </source>
</reference>
<dbReference type="Gene3D" id="3.30.565.10">
    <property type="entry name" value="Histidine kinase-like ATPase, C-terminal domain"/>
    <property type="match status" value="1"/>
</dbReference>
<dbReference type="InterPro" id="IPR058210">
    <property type="entry name" value="SACS/Nov_dom"/>
</dbReference>
<gene>
    <name evidence="4" type="ORF">C4D60_Mb11t05780</name>
</gene>
<feature type="region of interest" description="Disordered" evidence="1">
    <location>
        <begin position="1"/>
        <end position="54"/>
    </location>
</feature>
<evidence type="ECO:0000259" key="2">
    <source>
        <dbReference type="Pfam" id="PF13020"/>
    </source>
</evidence>
<organism evidence="4 5">
    <name type="scientific">Musa balbisiana</name>
    <name type="common">Banana</name>
    <dbReference type="NCBI Taxonomy" id="52838"/>
    <lineage>
        <taxon>Eukaryota</taxon>
        <taxon>Viridiplantae</taxon>
        <taxon>Streptophyta</taxon>
        <taxon>Embryophyta</taxon>
        <taxon>Tracheophyta</taxon>
        <taxon>Spermatophyta</taxon>
        <taxon>Magnoliopsida</taxon>
        <taxon>Liliopsida</taxon>
        <taxon>Zingiberales</taxon>
        <taxon>Musaceae</taxon>
        <taxon>Musa</taxon>
    </lineage>
</organism>
<dbReference type="InterPro" id="IPR024975">
    <property type="entry name" value="NOV_C"/>
</dbReference>
<dbReference type="Proteomes" id="UP000317650">
    <property type="component" value="Chromosome 11"/>
</dbReference>
<dbReference type="GO" id="GO:0009793">
    <property type="term" value="P:embryo development ending in seed dormancy"/>
    <property type="evidence" value="ECO:0007669"/>
    <property type="project" value="TreeGrafter"/>
</dbReference>
<comment type="caution">
    <text evidence="4">The sequence shown here is derived from an EMBL/GenBank/DDBJ whole genome shotgun (WGS) entry which is preliminary data.</text>
</comment>
<feature type="compositionally biased region" description="Gly residues" evidence="1">
    <location>
        <begin position="11"/>
        <end position="20"/>
    </location>
</feature>
<keyword evidence="5" id="KW-1185">Reference proteome</keyword>
<dbReference type="InterPro" id="IPR036890">
    <property type="entry name" value="HATPase_C_sf"/>
</dbReference>